<evidence type="ECO:0000313" key="3">
    <source>
        <dbReference type="Proteomes" id="UP000269945"/>
    </source>
</evidence>
<reference evidence="2 3" key="1">
    <citation type="submission" date="2018-10" db="EMBL/GenBank/DDBJ databases">
        <authorList>
            <person name="Ekblom R."/>
            <person name="Jareborg N."/>
        </authorList>
    </citation>
    <scope>NUCLEOTIDE SEQUENCE [LARGE SCALE GENOMIC DNA]</scope>
    <source>
        <tissue evidence="2">Muscle</tissue>
    </source>
</reference>
<dbReference type="Pfam" id="PF01187">
    <property type="entry name" value="MIF"/>
    <property type="match status" value="1"/>
</dbReference>
<keyword evidence="3" id="KW-1185">Reference proteome</keyword>
<proteinExistence type="predicted"/>
<dbReference type="Proteomes" id="UP000269945">
    <property type="component" value="Unassembled WGS sequence"/>
</dbReference>
<sequence length="93" mass="9503">MASAAIPGKPEDRVNMTLPPGLALATNRSTVPSAQLLISSVRVRVPRRRTAATGPDSSGSSQGAGPGPGSDHYTHSPSGVLVARQKGTVMPFL</sequence>
<dbReference type="InterPro" id="IPR001398">
    <property type="entry name" value="Macrophage_inhib_fac"/>
</dbReference>
<feature type="region of interest" description="Disordered" evidence="1">
    <location>
        <begin position="1"/>
        <end position="20"/>
    </location>
</feature>
<evidence type="ECO:0000313" key="2">
    <source>
        <dbReference type="EMBL" id="VCW69549.1"/>
    </source>
</evidence>
<protein>
    <submittedName>
        <fullName evidence="2">Uncharacterized protein</fullName>
    </submittedName>
</protein>
<dbReference type="AlphaFoldDB" id="A0A9X9LJJ2"/>
<gene>
    <name evidence="2" type="ORF">BN2614_LOCUS2</name>
</gene>
<dbReference type="EMBL" id="CYRY02005113">
    <property type="protein sequence ID" value="VCW69549.1"/>
    <property type="molecule type" value="Genomic_DNA"/>
</dbReference>
<accession>A0A9X9LJJ2</accession>
<feature type="region of interest" description="Disordered" evidence="1">
    <location>
        <begin position="46"/>
        <end position="93"/>
    </location>
</feature>
<comment type="caution">
    <text evidence="2">The sequence shown here is derived from an EMBL/GenBank/DDBJ whole genome shotgun (WGS) entry which is preliminary data.</text>
</comment>
<evidence type="ECO:0000256" key="1">
    <source>
        <dbReference type="SAM" id="MobiDB-lite"/>
    </source>
</evidence>
<organism evidence="2 3">
    <name type="scientific">Gulo gulo</name>
    <name type="common">Wolverine</name>
    <name type="synonym">Gluton</name>
    <dbReference type="NCBI Taxonomy" id="48420"/>
    <lineage>
        <taxon>Eukaryota</taxon>
        <taxon>Metazoa</taxon>
        <taxon>Chordata</taxon>
        <taxon>Craniata</taxon>
        <taxon>Vertebrata</taxon>
        <taxon>Euteleostomi</taxon>
        <taxon>Mammalia</taxon>
        <taxon>Eutheria</taxon>
        <taxon>Laurasiatheria</taxon>
        <taxon>Carnivora</taxon>
        <taxon>Caniformia</taxon>
        <taxon>Musteloidea</taxon>
        <taxon>Mustelidae</taxon>
        <taxon>Guloninae</taxon>
        <taxon>Gulo</taxon>
    </lineage>
</organism>
<name>A0A9X9LJJ2_GULGU</name>